<keyword evidence="11" id="KW-0175">Coiled coil</keyword>
<feature type="compositionally biased region" description="Low complexity" evidence="12">
    <location>
        <begin position="390"/>
        <end position="469"/>
    </location>
</feature>
<feature type="repeat" description="NHL" evidence="10">
    <location>
        <begin position="687"/>
        <end position="730"/>
    </location>
</feature>
<feature type="compositionally biased region" description="Low complexity" evidence="12">
    <location>
        <begin position="319"/>
        <end position="382"/>
    </location>
</feature>
<feature type="region of interest" description="Disordered" evidence="12">
    <location>
        <begin position="319"/>
        <end position="487"/>
    </location>
</feature>
<dbReference type="GO" id="GO:0043161">
    <property type="term" value="P:proteasome-mediated ubiquitin-dependent protein catabolic process"/>
    <property type="evidence" value="ECO:0000318"/>
    <property type="project" value="GO_Central"/>
</dbReference>
<evidence type="ECO:0000256" key="1">
    <source>
        <dbReference type="ARBA" id="ARBA00000900"/>
    </source>
</evidence>
<evidence type="ECO:0000256" key="8">
    <source>
        <dbReference type="ARBA" id="ARBA00022833"/>
    </source>
</evidence>
<keyword evidence="7 9" id="KW-0863">Zinc-finger</keyword>
<dbReference type="OrthoDB" id="9987040at2759"/>
<evidence type="ECO:0000256" key="5">
    <source>
        <dbReference type="ARBA" id="ARBA00022723"/>
    </source>
</evidence>
<dbReference type="PROSITE" id="PS00518">
    <property type="entry name" value="ZF_RING_1"/>
    <property type="match status" value="1"/>
</dbReference>
<dbReference type="PROSITE" id="PS51125">
    <property type="entry name" value="NHL"/>
    <property type="match status" value="6"/>
</dbReference>
<organism evidence="15 16">
    <name type="scientific">Branchiostoma floridae</name>
    <name type="common">Florida lancelet</name>
    <name type="synonym">Amphioxus</name>
    <dbReference type="NCBI Taxonomy" id="7739"/>
    <lineage>
        <taxon>Eukaryota</taxon>
        <taxon>Metazoa</taxon>
        <taxon>Chordata</taxon>
        <taxon>Cephalochordata</taxon>
        <taxon>Leptocardii</taxon>
        <taxon>Amphioxiformes</taxon>
        <taxon>Branchiostomatidae</taxon>
        <taxon>Branchiostoma</taxon>
    </lineage>
</organism>
<comment type="catalytic activity">
    <reaction evidence="1">
        <text>S-ubiquitinyl-[E2 ubiquitin-conjugating enzyme]-L-cysteine + [acceptor protein]-L-lysine = [E2 ubiquitin-conjugating enzyme]-L-cysteine + N(6)-ubiquitinyl-[acceptor protein]-L-lysine.</text>
        <dbReference type="EC" id="2.3.2.27"/>
    </reaction>
</comment>
<dbReference type="Gene3D" id="3.30.40.10">
    <property type="entry name" value="Zinc/RING finger domain, C3HC4 (zinc finger)"/>
    <property type="match status" value="1"/>
</dbReference>
<evidence type="ECO:0000313" key="15">
    <source>
        <dbReference type="Proteomes" id="UP000001554"/>
    </source>
</evidence>
<dbReference type="Proteomes" id="UP000001554">
    <property type="component" value="Chromosome 16"/>
</dbReference>
<feature type="domain" description="RING-type" evidence="13">
    <location>
        <begin position="20"/>
        <end position="58"/>
    </location>
</feature>
<dbReference type="KEGG" id="bfo:118403814"/>
<evidence type="ECO:0000256" key="3">
    <source>
        <dbReference type="ARBA" id="ARBA00012483"/>
    </source>
</evidence>
<feature type="repeat" description="NHL" evidence="10">
    <location>
        <begin position="494"/>
        <end position="535"/>
    </location>
</feature>
<dbReference type="Gene3D" id="3.30.160.60">
    <property type="entry name" value="Classic Zinc Finger"/>
    <property type="match status" value="1"/>
</dbReference>
<dbReference type="SMART" id="SM00336">
    <property type="entry name" value="BBOX"/>
    <property type="match status" value="1"/>
</dbReference>
<dbReference type="Pfam" id="PF00643">
    <property type="entry name" value="zf-B_box"/>
    <property type="match status" value="1"/>
</dbReference>
<dbReference type="SUPFAM" id="SSF101898">
    <property type="entry name" value="NHL repeat"/>
    <property type="match status" value="2"/>
</dbReference>
<feature type="repeat" description="NHL" evidence="10">
    <location>
        <begin position="1112"/>
        <end position="1155"/>
    </location>
</feature>
<comment type="similarity">
    <text evidence="2">Belongs to the TRIM/RBCC family.</text>
</comment>
<dbReference type="InterPro" id="IPR013083">
    <property type="entry name" value="Znf_RING/FYVE/PHD"/>
</dbReference>
<dbReference type="InterPro" id="IPR001841">
    <property type="entry name" value="Znf_RING"/>
</dbReference>
<evidence type="ECO:0000256" key="11">
    <source>
        <dbReference type="SAM" id="Coils"/>
    </source>
</evidence>
<protein>
    <recommendedName>
        <fullName evidence="3">RING-type E3 ubiquitin transferase</fullName>
        <ecNumber evidence="3">2.3.2.27</ecNumber>
    </recommendedName>
</protein>
<keyword evidence="4" id="KW-0597">Phosphoprotein</keyword>
<dbReference type="InterPro" id="IPR000315">
    <property type="entry name" value="Znf_B-box"/>
</dbReference>
<evidence type="ECO:0000256" key="2">
    <source>
        <dbReference type="ARBA" id="ARBA00008518"/>
    </source>
</evidence>
<dbReference type="InterPro" id="IPR027370">
    <property type="entry name" value="Znf-RING_euk"/>
</dbReference>
<name>A0A9J7HF65_BRAFL</name>
<dbReference type="PROSITE" id="PS50119">
    <property type="entry name" value="ZF_BBOX"/>
    <property type="match status" value="1"/>
</dbReference>
<keyword evidence="5" id="KW-0479">Metal-binding</keyword>
<dbReference type="Pfam" id="PF01436">
    <property type="entry name" value="NHL"/>
    <property type="match status" value="5"/>
</dbReference>
<evidence type="ECO:0000313" key="16">
    <source>
        <dbReference type="RefSeq" id="XP_035658526.1"/>
    </source>
</evidence>
<dbReference type="SMART" id="SM00184">
    <property type="entry name" value="RING"/>
    <property type="match status" value="1"/>
</dbReference>
<feature type="repeat" description="NHL" evidence="10">
    <location>
        <begin position="641"/>
        <end position="683"/>
    </location>
</feature>
<dbReference type="GO" id="GO:0000209">
    <property type="term" value="P:protein polyubiquitination"/>
    <property type="evidence" value="ECO:0000318"/>
    <property type="project" value="GO_Central"/>
</dbReference>
<dbReference type="FunFam" id="2.120.10.30:FF:000192">
    <property type="entry name" value="Uncharacterized protein"/>
    <property type="match status" value="1"/>
</dbReference>
<dbReference type="Pfam" id="PF13445">
    <property type="entry name" value="zf-RING_UBOX"/>
    <property type="match status" value="1"/>
</dbReference>
<feature type="domain" description="B box-type" evidence="14">
    <location>
        <begin position="99"/>
        <end position="140"/>
    </location>
</feature>
<dbReference type="PROSITE" id="PS50089">
    <property type="entry name" value="ZF_RING_2"/>
    <property type="match status" value="1"/>
</dbReference>
<dbReference type="InterPro" id="IPR050952">
    <property type="entry name" value="TRIM-NHL_E3_ligases"/>
</dbReference>
<evidence type="ECO:0000256" key="4">
    <source>
        <dbReference type="ARBA" id="ARBA00022553"/>
    </source>
</evidence>
<dbReference type="AlphaFoldDB" id="A0A9J7HF65"/>
<proteinExistence type="inferred from homology"/>
<evidence type="ECO:0000256" key="10">
    <source>
        <dbReference type="PROSITE-ProRule" id="PRU00504"/>
    </source>
</evidence>
<gene>
    <name evidence="16" type="primary">LOC118403814</name>
</gene>
<dbReference type="PANTHER" id="PTHR24104">
    <property type="entry name" value="E3 UBIQUITIN-PROTEIN LIGASE NHLRC1-RELATED"/>
    <property type="match status" value="1"/>
</dbReference>
<dbReference type="GO" id="GO:0061630">
    <property type="term" value="F:ubiquitin protein ligase activity"/>
    <property type="evidence" value="ECO:0000318"/>
    <property type="project" value="GO_Central"/>
</dbReference>
<dbReference type="GeneID" id="118403814"/>
<feature type="repeat" description="NHL" evidence="10">
    <location>
        <begin position="1066"/>
        <end position="1108"/>
    </location>
</feature>
<dbReference type="CDD" id="cd05819">
    <property type="entry name" value="NHL"/>
    <property type="match status" value="1"/>
</dbReference>
<dbReference type="GO" id="GO:0008270">
    <property type="term" value="F:zinc ion binding"/>
    <property type="evidence" value="ECO:0007669"/>
    <property type="project" value="UniProtKB-KW"/>
</dbReference>
<dbReference type="SUPFAM" id="SSF57845">
    <property type="entry name" value="B-box zinc-binding domain"/>
    <property type="match status" value="1"/>
</dbReference>
<dbReference type="PANTHER" id="PTHR24104:SF50">
    <property type="entry name" value="SMP-30_GLUCONOLACTONASE_LRE-LIKE REGION DOMAIN-CONTAINING PROTEIN"/>
    <property type="match status" value="1"/>
</dbReference>
<keyword evidence="8" id="KW-0862">Zinc</keyword>
<evidence type="ECO:0000256" key="12">
    <source>
        <dbReference type="SAM" id="MobiDB-lite"/>
    </source>
</evidence>
<evidence type="ECO:0000256" key="7">
    <source>
        <dbReference type="ARBA" id="ARBA00022771"/>
    </source>
</evidence>
<dbReference type="CDD" id="cd19756">
    <property type="entry name" value="Bbox2"/>
    <property type="match status" value="1"/>
</dbReference>
<dbReference type="InterPro" id="IPR001258">
    <property type="entry name" value="NHL_repeat"/>
</dbReference>
<evidence type="ECO:0000259" key="13">
    <source>
        <dbReference type="PROSITE" id="PS50089"/>
    </source>
</evidence>
<accession>A0A9J7HF65</accession>
<feature type="coiled-coil region" evidence="11">
    <location>
        <begin position="172"/>
        <end position="247"/>
    </location>
</feature>
<reference evidence="15" key="1">
    <citation type="journal article" date="2020" name="Nat. Ecol. Evol.">
        <title>Deeply conserved synteny resolves early events in vertebrate evolution.</title>
        <authorList>
            <person name="Simakov O."/>
            <person name="Marletaz F."/>
            <person name="Yue J.X."/>
            <person name="O'Connell B."/>
            <person name="Jenkins J."/>
            <person name="Brandt A."/>
            <person name="Calef R."/>
            <person name="Tung C.H."/>
            <person name="Huang T.K."/>
            <person name="Schmutz J."/>
            <person name="Satoh N."/>
            <person name="Yu J.K."/>
            <person name="Putnam N.H."/>
            <person name="Green R.E."/>
            <person name="Rokhsar D.S."/>
        </authorList>
    </citation>
    <scope>NUCLEOTIDE SEQUENCE [LARGE SCALE GENOMIC DNA]</scope>
    <source>
        <strain evidence="15">S238N-H82</strain>
    </source>
</reference>
<dbReference type="RefSeq" id="XP_035658526.1">
    <property type="nucleotide sequence ID" value="XM_035802633.1"/>
</dbReference>
<dbReference type="SUPFAM" id="SSF57850">
    <property type="entry name" value="RING/U-box"/>
    <property type="match status" value="1"/>
</dbReference>
<feature type="compositionally biased region" description="Basic and acidic residues" evidence="12">
    <location>
        <begin position="901"/>
        <end position="917"/>
    </location>
</feature>
<dbReference type="Gene3D" id="2.120.10.30">
    <property type="entry name" value="TolB, C-terminal domain"/>
    <property type="match status" value="2"/>
</dbReference>
<keyword evidence="6" id="KW-0677">Repeat</keyword>
<sequence>MAAAPSTLVTQIREELSSSICLELFTRPKVLPCQHTFCQDCLQHFEGREGAFQCPNCRQESKLSPQGVAGLPENHLVKSLCERLQNQATLSGETREQPQSGNRCSFHPSEVLKVYCKQCQIPVCDLCLEQAHDDHCTTTIKKAAQERRSTVQGLIDEGKSILESYLSFPRSLREEEKSLNEQKQQRDNSIIQAYNQMVQKLTERKDHLLSESQQSHKDNRDRVMNERDRVLADINELSAACDRAEQELQLGWVEILSQETALTEVVGKYRGKAAPTPVQTQPAVFQPTDTRVPVLGHVRIQSLPSAPIPVAPAPISAAPAPMSAAPAPISAAPTPVSAAPAPVSAAPAPMSAAPAPMSAAPAPTSAAPAPVSAAPAPVSAAPAPIPAAPAPVSAAPAPVSAAPAPMSAAPAPVSAAPAPMSAAPAQISSAPAPTSAAPTPISSATAQISSAPAPISAAPAPIPAAPASSNDATGGTAHHHGNQRQGKDLAQRVIFGEGGSGTKQFWYPVGVTVSDEGQIFVADWGNKRIQVFTLQGAFVRQFPTVVAGGQKMDLYDVAMDGVGSVWGVGNLVVGGTYSAEFAVQYSKEGRMLRMFDLQAAVGYRGVAVDTRMNHILITQITGDGDNRHGEVLVFRPDGTLVRTVRTVGQQPRMKLPRFLTVGSEGNILVSDCDNHRVYVYKEDGEFLFRFGGKGSGEGQLKHPHGICSDRAGNIIVADWGNRRVEMFDKTGKFLKHIVKNMRWPHAVAIATQGQLVVNNVKNETVSIFHNSCCEVLQQQTILSGEFLPSTPIPAAPAPISAAPTPVSAAPAPIPVAPAPISTAPAPIQAAPAPISTAPAAIQAAPAPVSAALAPIPADPAPITAAPAPTSAAPTPISAAPAQISAAPTLIPSAPASSNDTTGDRAHHGNQRQGEDQPQKVTFGEGGSGTGQFWYPVGVTVSDEGEIFVADRENQRIQVFTLQGTFVRQFPTVVAGGQKMDPHDVAMDGVGSLWGVGNLWVGGTDSAEFAVQYSKEGRMLRMFDLQAAVGYRGVAVDTRMNHILITQITECGPFHLHGEVLVFRPDGTLVRTVGQQQGMKHPRYITVDREGNILVSDCENHCVYVYNEDGEFLFQFGGEGSVEGQLKGPLGIGTDKAGNIIVADKVKGCVEMFDNKCKFLRHIITETDNPCAVAMATQGQLVVTDAVKRTISIFQHI</sequence>
<evidence type="ECO:0000256" key="6">
    <source>
        <dbReference type="ARBA" id="ARBA00022737"/>
    </source>
</evidence>
<dbReference type="FunFam" id="3.30.160.60:FF:002399">
    <property type="entry name" value="Predicted protein"/>
    <property type="match status" value="1"/>
</dbReference>
<dbReference type="InterPro" id="IPR017907">
    <property type="entry name" value="Znf_RING_CS"/>
</dbReference>
<feature type="region of interest" description="Disordered" evidence="12">
    <location>
        <begin position="889"/>
        <end position="924"/>
    </location>
</feature>
<evidence type="ECO:0000256" key="9">
    <source>
        <dbReference type="PROSITE-ProRule" id="PRU00024"/>
    </source>
</evidence>
<keyword evidence="15" id="KW-1185">Reference proteome</keyword>
<reference evidence="16" key="2">
    <citation type="submission" date="2025-08" db="UniProtKB">
        <authorList>
            <consortium name="RefSeq"/>
        </authorList>
    </citation>
    <scope>IDENTIFICATION</scope>
    <source>
        <strain evidence="16">S238N-H82</strain>
        <tissue evidence="16">Testes</tissue>
    </source>
</reference>
<dbReference type="EC" id="2.3.2.27" evidence="3"/>
<evidence type="ECO:0000259" key="14">
    <source>
        <dbReference type="PROSITE" id="PS50119"/>
    </source>
</evidence>
<dbReference type="InterPro" id="IPR011042">
    <property type="entry name" value="6-blade_b-propeller_TolB-like"/>
</dbReference>
<feature type="repeat" description="NHL" evidence="10">
    <location>
        <begin position="922"/>
        <end position="962"/>
    </location>
</feature>